<keyword evidence="3" id="KW-1133">Transmembrane helix</keyword>
<dbReference type="InterPro" id="IPR012677">
    <property type="entry name" value="Nucleotide-bd_a/b_plait_sf"/>
</dbReference>
<dbReference type="OrthoDB" id="433865at2759"/>
<dbReference type="Pfam" id="PF00691">
    <property type="entry name" value="OmpA"/>
    <property type="match status" value="1"/>
</dbReference>
<evidence type="ECO:0000259" key="4">
    <source>
        <dbReference type="Pfam" id="PF00691"/>
    </source>
</evidence>
<feature type="domain" description="OmpA-like" evidence="4">
    <location>
        <begin position="707"/>
        <end position="778"/>
    </location>
</feature>
<feature type="region of interest" description="Disordered" evidence="2">
    <location>
        <begin position="556"/>
        <end position="575"/>
    </location>
</feature>
<evidence type="ECO:0000256" key="3">
    <source>
        <dbReference type="SAM" id="Phobius"/>
    </source>
</evidence>
<keyword evidence="3" id="KW-0812">Transmembrane</keyword>
<feature type="coiled-coil region" evidence="1">
    <location>
        <begin position="660"/>
        <end position="687"/>
    </location>
</feature>
<protein>
    <recommendedName>
        <fullName evidence="4">OmpA-like domain-containing protein</fullName>
    </recommendedName>
</protein>
<dbReference type="SUPFAM" id="SSF103088">
    <property type="entry name" value="OmpA-like"/>
    <property type="match status" value="1"/>
</dbReference>
<gene>
    <name evidence="5" type="ORF">AK812_SmicGene17895</name>
</gene>
<evidence type="ECO:0000313" key="6">
    <source>
        <dbReference type="Proteomes" id="UP000186817"/>
    </source>
</evidence>
<evidence type="ECO:0000313" key="5">
    <source>
        <dbReference type="EMBL" id="OLP99539.1"/>
    </source>
</evidence>
<feature type="transmembrane region" description="Helical" evidence="3">
    <location>
        <begin position="870"/>
        <end position="898"/>
    </location>
</feature>
<dbReference type="InterPro" id="IPR006665">
    <property type="entry name" value="OmpA-like"/>
</dbReference>
<dbReference type="Gene3D" id="3.30.1330.60">
    <property type="entry name" value="OmpA-like domain"/>
    <property type="match status" value="1"/>
</dbReference>
<keyword evidence="3" id="KW-0472">Membrane</keyword>
<feature type="region of interest" description="Disordered" evidence="2">
    <location>
        <begin position="81"/>
        <end position="160"/>
    </location>
</feature>
<dbReference type="AlphaFoldDB" id="A0A1Q9DWJ4"/>
<name>A0A1Q9DWJ4_SYMMI</name>
<keyword evidence="6" id="KW-1185">Reference proteome</keyword>
<dbReference type="Gene3D" id="3.30.70.330">
    <property type="match status" value="1"/>
</dbReference>
<comment type="caution">
    <text evidence="5">The sequence shown here is derived from an EMBL/GenBank/DDBJ whole genome shotgun (WGS) entry which is preliminary data.</text>
</comment>
<feature type="compositionally biased region" description="Polar residues" evidence="2">
    <location>
        <begin position="146"/>
        <end position="160"/>
    </location>
</feature>
<dbReference type="Proteomes" id="UP000186817">
    <property type="component" value="Unassembled WGS sequence"/>
</dbReference>
<dbReference type="EMBL" id="LSRX01000358">
    <property type="protein sequence ID" value="OLP99539.1"/>
    <property type="molecule type" value="Genomic_DNA"/>
</dbReference>
<keyword evidence="1" id="KW-0175">Coiled coil</keyword>
<organism evidence="5 6">
    <name type="scientific">Symbiodinium microadriaticum</name>
    <name type="common">Dinoflagellate</name>
    <name type="synonym">Zooxanthella microadriatica</name>
    <dbReference type="NCBI Taxonomy" id="2951"/>
    <lineage>
        <taxon>Eukaryota</taxon>
        <taxon>Sar</taxon>
        <taxon>Alveolata</taxon>
        <taxon>Dinophyceae</taxon>
        <taxon>Suessiales</taxon>
        <taxon>Symbiodiniaceae</taxon>
        <taxon>Symbiodinium</taxon>
    </lineage>
</organism>
<evidence type="ECO:0000256" key="2">
    <source>
        <dbReference type="SAM" id="MobiDB-lite"/>
    </source>
</evidence>
<evidence type="ECO:0000256" key="1">
    <source>
        <dbReference type="SAM" id="Coils"/>
    </source>
</evidence>
<accession>A0A1Q9DWJ4</accession>
<dbReference type="InterPro" id="IPR036737">
    <property type="entry name" value="OmpA-like_sf"/>
</dbReference>
<reference evidence="5 6" key="1">
    <citation type="submission" date="2016-02" db="EMBL/GenBank/DDBJ databases">
        <title>Genome analysis of coral dinoflagellate symbionts highlights evolutionary adaptations to a symbiotic lifestyle.</title>
        <authorList>
            <person name="Aranda M."/>
            <person name="Li Y."/>
            <person name="Liew Y.J."/>
            <person name="Baumgarten S."/>
            <person name="Simakov O."/>
            <person name="Wilson M."/>
            <person name="Piel J."/>
            <person name="Ashoor H."/>
            <person name="Bougouffa S."/>
            <person name="Bajic V.B."/>
            <person name="Ryu T."/>
            <person name="Ravasi T."/>
            <person name="Bayer T."/>
            <person name="Micklem G."/>
            <person name="Kim H."/>
            <person name="Bhak J."/>
            <person name="Lajeunesse T.C."/>
            <person name="Voolstra C.R."/>
        </authorList>
    </citation>
    <scope>NUCLEOTIDE SEQUENCE [LARGE SCALE GENOMIC DNA]</scope>
    <source>
        <strain evidence="5 6">CCMP2467</strain>
    </source>
</reference>
<feature type="compositionally biased region" description="Low complexity" evidence="2">
    <location>
        <begin position="109"/>
        <end position="120"/>
    </location>
</feature>
<sequence>MGKLSDSGDSLSGAILQVHGVERDATSREMHILFSGCVGYISASLSEEGSAKIGVVQFDSAESAFQAAHARKGSSWDPATGPVLLRPVSSRTSEMTRRRMQPLNLSEIRSGSSPRPTTPRSWRDVRAGSSPRTTTTPRSWRTESTNVTPRTRPNSPVRQSFGLSFRSSLHVLPTPETAKKALPAQSLRQAKMALKRAAEKKFTKSLEDAVANARSVGLPEEDPDLERAISLLNDRLQPVDARWVTSLHTRAAAKLKHAWPSRREEKSLTPRQRRAALQDALCAAAEALTLTPQTGISSLQKKTEKQLRSVSSRWIFQAWGDLDAAFEAKDLEALCQAAEECSAAESACHAAGAQSLRPEPAMLDKLRSSLRICDGSSSFSLEAKRLHAFEEVREALTRRLGEGSKDEQHSTEPFLADALREALRQGCQAGDSEDDCIGRALGFQSRLSERLPQRWGLWSSLLLSRNTVLWEASSSLARVQKALAFSRTAGAPDLELLNASLLEEGFGRHFAVARDLDEALETDLNLAEAATAAQHVEGDGGWLLVATNLRRARRRLGAQPPPVDPQGSFEESAPEPSTEVATHNLVEALRLGAQPLVRAALKHGSAILDPLLVEEGEQFLKQKELLAQLQRCSQRGDASRLEAALSQAASLGLESAHPAVEHFQGKLQSLRAKEQETQEKLSAIKLQTISFDALKCQKDGKWATMSGCTQISREGRQVIREVARCLKEYPGLAIRVEGHSNDRNPQRAKVVSQARADAVKAALQEAGCTNWMVSHGWGLAHSLRKKMVRILPSVDLERLPTEECATQHFASVKDDWNPITLDAPCRNLAACSELPSVVKAGSVVNAGNVELAAEQLPRPLPSVRDLGRSMALIVAPVLGLAMCVLGCSVTLGLAAAAATGPGASAIKFFNDYQSGDDG</sequence>
<feature type="compositionally biased region" description="Low complexity" evidence="2">
    <location>
        <begin position="129"/>
        <end position="145"/>
    </location>
</feature>
<proteinExistence type="predicted"/>